<evidence type="ECO:0000256" key="6">
    <source>
        <dbReference type="ARBA" id="ARBA00023136"/>
    </source>
</evidence>
<proteinExistence type="inferred from homology"/>
<comment type="similarity">
    <text evidence="2">Belongs to the RAMP4 family.</text>
</comment>
<gene>
    <name evidence="14" type="primary">SERP1</name>
</gene>
<evidence type="ECO:0000256" key="7">
    <source>
        <dbReference type="ARBA" id="ARBA00023230"/>
    </source>
</evidence>
<keyword evidence="6 13" id="KW-0472">Membrane</keyword>
<evidence type="ECO:0000256" key="10">
    <source>
        <dbReference type="ARBA" id="ARBA00039323"/>
    </source>
</evidence>
<comment type="function">
    <text evidence="8">Interacts with target proteins during their translocation into the lumen of the endoplasmic reticulum. Protects unfolded target proteins against degradation during ER stress. May facilitate glycosylation of target proteins after termination of ER stress. May modulate the use of N-glycosylation sites on target proteins.</text>
</comment>
<comment type="subunit">
    <text evidence="9">Interacts with SEC61B, SEC61A1 and the SEC61 complex. Interacts with CANX.</text>
</comment>
<evidence type="ECO:0000256" key="8">
    <source>
        <dbReference type="ARBA" id="ARBA00037157"/>
    </source>
</evidence>
<evidence type="ECO:0000256" key="1">
    <source>
        <dbReference type="ARBA" id="ARBA00004389"/>
    </source>
</evidence>
<feature type="compositionally biased region" description="Low complexity" evidence="12">
    <location>
        <begin position="261"/>
        <end position="270"/>
    </location>
</feature>
<dbReference type="AlphaFoldDB" id="A0A9L0IN09"/>
<name>A0A9L0IN09_EQUAS</name>
<evidence type="ECO:0000256" key="2">
    <source>
        <dbReference type="ARBA" id="ARBA00005500"/>
    </source>
</evidence>
<dbReference type="PANTHER" id="PTHR15601:SF14">
    <property type="entry name" value="STRESS-ASSOCIATED ENDOPLASMIC RETICULUM PROTEIN 1"/>
    <property type="match status" value="1"/>
</dbReference>
<evidence type="ECO:0000256" key="5">
    <source>
        <dbReference type="ARBA" id="ARBA00022989"/>
    </source>
</evidence>
<evidence type="ECO:0000313" key="15">
    <source>
        <dbReference type="Proteomes" id="UP000694387"/>
    </source>
</evidence>
<dbReference type="GO" id="GO:0005789">
    <property type="term" value="C:endoplasmic reticulum membrane"/>
    <property type="evidence" value="ECO:0007669"/>
    <property type="project" value="UniProtKB-SubCell"/>
</dbReference>
<dbReference type="Pfam" id="PF06624">
    <property type="entry name" value="RAMP4"/>
    <property type="match status" value="1"/>
</dbReference>
<dbReference type="InterPro" id="IPR010580">
    <property type="entry name" value="ER_stress-assoc"/>
</dbReference>
<evidence type="ECO:0000313" key="14">
    <source>
        <dbReference type="Ensembl" id="ENSEASP00005038453.1"/>
    </source>
</evidence>
<evidence type="ECO:0000256" key="3">
    <source>
        <dbReference type="ARBA" id="ARBA00022692"/>
    </source>
</evidence>
<dbReference type="PANTHER" id="PTHR15601">
    <property type="entry name" value="STRESS ASSOCIATED ENDOPLASMIC RETICULUM PROTEIN SERP1/RAMP4"/>
    <property type="match status" value="1"/>
</dbReference>
<keyword evidence="5 13" id="KW-1133">Transmembrane helix</keyword>
<feature type="region of interest" description="Disordered" evidence="12">
    <location>
        <begin position="78"/>
        <end position="312"/>
    </location>
</feature>
<accession>A0A9L0IN09</accession>
<feature type="compositionally biased region" description="Low complexity" evidence="12">
    <location>
        <begin position="242"/>
        <end position="253"/>
    </location>
</feature>
<keyword evidence="4" id="KW-0256">Endoplasmic reticulum</keyword>
<feature type="compositionally biased region" description="Polar residues" evidence="12">
    <location>
        <begin position="281"/>
        <end position="309"/>
    </location>
</feature>
<dbReference type="Ensembl" id="ENSEAST00005078628.1">
    <property type="protein sequence ID" value="ENSEASP00005038453.1"/>
    <property type="gene ID" value="ENSEASG00005035356.1"/>
</dbReference>
<feature type="compositionally biased region" description="Basic residues" evidence="12">
    <location>
        <begin position="220"/>
        <end position="232"/>
    </location>
</feature>
<feature type="transmembrane region" description="Helical" evidence="13">
    <location>
        <begin position="317"/>
        <end position="338"/>
    </location>
</feature>
<comment type="subcellular location">
    <subcellularLocation>
        <location evidence="1">Endoplasmic reticulum membrane</location>
        <topology evidence="1">Single-pass membrane protein</topology>
    </subcellularLocation>
</comment>
<reference evidence="14 15" key="1">
    <citation type="journal article" date="2020" name="Nat. Commun.">
        <title>Donkey genomes provide new insights into domestication and selection for coat color.</title>
        <authorList>
            <person name="Wang"/>
            <person name="C."/>
            <person name="Li"/>
            <person name="H."/>
            <person name="Guo"/>
            <person name="Y."/>
            <person name="Huang"/>
            <person name="J."/>
            <person name="Sun"/>
            <person name="Y."/>
            <person name="Min"/>
            <person name="J."/>
            <person name="Wang"/>
            <person name="J."/>
            <person name="Fang"/>
            <person name="X."/>
            <person name="Zhao"/>
            <person name="Z."/>
            <person name="Wang"/>
            <person name="S."/>
            <person name="Zhang"/>
            <person name="Y."/>
            <person name="Liu"/>
            <person name="Q."/>
            <person name="Jiang"/>
            <person name="Q."/>
            <person name="Wang"/>
            <person name="X."/>
            <person name="Guo"/>
            <person name="Y."/>
            <person name="Yang"/>
            <person name="C."/>
            <person name="Wang"/>
            <person name="Y."/>
            <person name="Tian"/>
            <person name="F."/>
            <person name="Zhuang"/>
            <person name="G."/>
            <person name="Fan"/>
            <person name="Y."/>
            <person name="Gao"/>
            <person name="Q."/>
            <person name="Li"/>
            <person name="Y."/>
            <person name="Ju"/>
            <person name="Z."/>
            <person name="Li"/>
            <person name="J."/>
            <person name="Li"/>
            <person name="R."/>
            <person name="Hou"/>
            <person name="M."/>
            <person name="Yang"/>
            <person name="G."/>
            <person name="Liu"/>
            <person name="G."/>
            <person name="Liu"/>
            <person name="W."/>
            <person name="Guo"/>
            <person name="J."/>
            <person name="Pan"/>
            <person name="S."/>
            <person name="Fan"/>
            <person name="G."/>
            <person name="Zhang"/>
            <person name="W."/>
            <person name="Zhang"/>
            <person name="R."/>
            <person name="Yu"/>
            <person name="J."/>
            <person name="Zhang"/>
            <person name="X."/>
            <person name="Yin"/>
            <person name="Q."/>
            <person name="Ji"/>
            <person name="C."/>
            <person name="Jin"/>
            <person name="Y."/>
            <person name="Yue"/>
            <person name="G."/>
            <person name="Liu"/>
            <person name="M."/>
            <person name="Xu"/>
            <person name="J."/>
            <person name="Liu"/>
            <person name="S."/>
            <person name="Jordana"/>
            <person name="J."/>
            <person name="Noce"/>
            <person name="A."/>
            <person name="Amills"/>
            <person name="M."/>
            <person name="Wu"/>
            <person name="D.D."/>
            <person name="Li"/>
            <person name="S."/>
            <person name="Zhou"/>
            <person name="X. and Zhong"/>
            <person name="J."/>
        </authorList>
    </citation>
    <scope>NUCLEOTIDE SEQUENCE [LARGE SCALE GENOMIC DNA]</scope>
</reference>
<reference evidence="14" key="2">
    <citation type="submission" date="2025-08" db="UniProtKB">
        <authorList>
            <consortium name="Ensembl"/>
        </authorList>
    </citation>
    <scope>IDENTIFICATION</scope>
</reference>
<evidence type="ECO:0000256" key="4">
    <source>
        <dbReference type="ARBA" id="ARBA00022824"/>
    </source>
</evidence>
<reference evidence="14" key="3">
    <citation type="submission" date="2025-09" db="UniProtKB">
        <authorList>
            <consortium name="Ensembl"/>
        </authorList>
    </citation>
    <scope>IDENTIFICATION</scope>
</reference>
<sequence>MGKREGERRSQRRGPHFRWPRYTEKPEGPKPLPQRARQGASDSKASRVAPTGRDTNRNCSEETVPCPFTTYLSAAAWTAPSCPGKRNPSARVRVHEGRTRPLHVSSGAETADWRFRGHQPRGQSTSGCRAPRRRSPAAAHAQLQGDAPQSRGGRSPSLRAGGARPSAGRGPAGADVGSRTRRSSRRRAASSGCCVRRLPLPSTLPAAARDSGGPSSAPARRPRSAAGRRRRSVGGPPPAPRPTAAASARPGAPARRRGPGAERSAAAARAGGAGEAPRRWSPSSGSGWPTRSNSKNITQRGNVAKTSRNAPEEKASVGPWLLALFIFVVCGSAIFQIIQSIRMGM</sequence>
<keyword evidence="3 13" id="KW-0812">Transmembrane</keyword>
<dbReference type="GO" id="GO:0030968">
    <property type="term" value="P:endoplasmic reticulum unfolded protein response"/>
    <property type="evidence" value="ECO:0007669"/>
    <property type="project" value="TreeGrafter"/>
</dbReference>
<evidence type="ECO:0000256" key="13">
    <source>
        <dbReference type="SAM" id="Phobius"/>
    </source>
</evidence>
<feature type="compositionally biased region" description="Basic residues" evidence="12">
    <location>
        <begin position="10"/>
        <end position="19"/>
    </location>
</feature>
<protein>
    <recommendedName>
        <fullName evidence="10">Stress-associated endoplasmic reticulum protein 1</fullName>
    </recommendedName>
    <alternativeName>
        <fullName evidence="11">Ribosome-attached membrane protein 4</fullName>
    </alternativeName>
</protein>
<keyword evidence="15" id="KW-1185">Reference proteome</keyword>
<feature type="compositionally biased region" description="Low complexity" evidence="12">
    <location>
        <begin position="159"/>
        <end position="177"/>
    </location>
</feature>
<feature type="region of interest" description="Disordered" evidence="12">
    <location>
        <begin position="1"/>
        <end position="64"/>
    </location>
</feature>
<evidence type="ECO:0000256" key="11">
    <source>
        <dbReference type="ARBA" id="ARBA00041433"/>
    </source>
</evidence>
<keyword evidence="7" id="KW-0834">Unfolded protein response</keyword>
<dbReference type="GeneTree" id="ENSGT00940000161729"/>
<feature type="compositionally biased region" description="Basic residues" evidence="12">
    <location>
        <begin position="179"/>
        <end position="188"/>
    </location>
</feature>
<organism evidence="14 15">
    <name type="scientific">Equus asinus</name>
    <name type="common">Donkey</name>
    <name type="synonym">Equus africanus asinus</name>
    <dbReference type="NCBI Taxonomy" id="9793"/>
    <lineage>
        <taxon>Eukaryota</taxon>
        <taxon>Metazoa</taxon>
        <taxon>Chordata</taxon>
        <taxon>Craniata</taxon>
        <taxon>Vertebrata</taxon>
        <taxon>Euteleostomi</taxon>
        <taxon>Mammalia</taxon>
        <taxon>Eutheria</taxon>
        <taxon>Laurasiatheria</taxon>
        <taxon>Perissodactyla</taxon>
        <taxon>Equidae</taxon>
        <taxon>Equus</taxon>
    </lineage>
</organism>
<dbReference type="Proteomes" id="UP000694387">
    <property type="component" value="Chromosome 21"/>
</dbReference>
<evidence type="ECO:0000256" key="9">
    <source>
        <dbReference type="ARBA" id="ARBA00038831"/>
    </source>
</evidence>
<evidence type="ECO:0000256" key="12">
    <source>
        <dbReference type="SAM" id="MobiDB-lite"/>
    </source>
</evidence>